<dbReference type="PROSITE" id="PS50048">
    <property type="entry name" value="ZN2_CY6_FUNGAL_2"/>
    <property type="match status" value="1"/>
</dbReference>
<evidence type="ECO:0000256" key="3">
    <source>
        <dbReference type="ARBA" id="ARBA00023163"/>
    </source>
</evidence>
<evidence type="ECO:0000256" key="1">
    <source>
        <dbReference type="ARBA" id="ARBA00022723"/>
    </source>
</evidence>
<dbReference type="GO" id="GO:0000978">
    <property type="term" value="F:RNA polymerase II cis-regulatory region sequence-specific DNA binding"/>
    <property type="evidence" value="ECO:0007669"/>
    <property type="project" value="TreeGrafter"/>
</dbReference>
<dbReference type="GO" id="GO:0008270">
    <property type="term" value="F:zinc ion binding"/>
    <property type="evidence" value="ECO:0007669"/>
    <property type="project" value="InterPro"/>
</dbReference>
<dbReference type="GO" id="GO:0000981">
    <property type="term" value="F:DNA-binding transcription factor activity, RNA polymerase II-specific"/>
    <property type="evidence" value="ECO:0007669"/>
    <property type="project" value="InterPro"/>
</dbReference>
<dbReference type="SMART" id="SM00066">
    <property type="entry name" value="GAL4"/>
    <property type="match status" value="1"/>
</dbReference>
<dbReference type="PANTHER" id="PTHR47424:SF9">
    <property type="entry name" value="TAH-2"/>
    <property type="match status" value="1"/>
</dbReference>
<sequence length="706" mass="77810">MESSPAGPPGKRRRIERVTAACDLCKRRKVKCDGDKPCAYCRRKHHAETCTFTAPKIRGHVRSVGSTPMNSAEQRTGDPAQRPSRDRANSEGTSHRPRSHDGVAEIGASLSPPVSRDDHQEDTVVPLEGRILRDAQGKVIFIGDCAPLSFLQTVRHLIASEVDSDAFPAQASRDSMIEVARPASVDRPQSVSVALHQVQSLGQAYLVATSGLVDLFEHDELLKEMKMWASGLALHSNDAASAVFFLVLAIGAQESHESKADAWFRHARDLLLNHMCSSMNVSTVQGFALVSVFMLRAFQPNGAYLYFSLAARTAYAIGIHRTEVNASFGESIKIMRDRIWKSLRVVDMLISNLLGRPPSTSDVDCTVKYSLTEMRDDMTTHILDASVQIFMIIERVVVEVYSRKRISLRIASYVSHQLKSWASNWLRPLSDATSGSSLGSSSQADVVGACSTLCSYFYGIMLLTRPFLIYELYEHMGASLKGGGTHVEHEEKRKYAEAALDAAASFVETLQAVIRAGSMPYRMPLIVSWLFTTSLVLAVGVLGRSGLAFEQDCEASILCLDYFGKVDPHARQYSLILQSLLKTTTTHVKKREQNLRSQRRQASSQLFGLLPSGPNVRAREHRSGRNHSINHHPPVASAPQQDGSSATAPSDWTIYDADFFALPWLNENDQALQDFLQPGTHTLDGASIADIPLFPMYDHQTSGGLL</sequence>
<dbReference type="GO" id="GO:0000435">
    <property type="term" value="P:positive regulation of transcription from RNA polymerase II promoter by galactose"/>
    <property type="evidence" value="ECO:0007669"/>
    <property type="project" value="TreeGrafter"/>
</dbReference>
<dbReference type="Pfam" id="PF04082">
    <property type="entry name" value="Fungal_trans"/>
    <property type="match status" value="1"/>
</dbReference>
<evidence type="ECO:0000313" key="8">
    <source>
        <dbReference type="Proteomes" id="UP000800094"/>
    </source>
</evidence>
<dbReference type="OrthoDB" id="47007at2759"/>
<dbReference type="InterPro" id="IPR036864">
    <property type="entry name" value="Zn2-C6_fun-type_DNA-bd_sf"/>
</dbReference>
<keyword evidence="8" id="KW-1185">Reference proteome</keyword>
<gene>
    <name evidence="7" type="ORF">BU26DRAFT_426877</name>
</gene>
<keyword evidence="3" id="KW-0804">Transcription</keyword>
<evidence type="ECO:0000256" key="2">
    <source>
        <dbReference type="ARBA" id="ARBA00023015"/>
    </source>
</evidence>
<reference evidence="7" key="1">
    <citation type="journal article" date="2020" name="Stud. Mycol.">
        <title>101 Dothideomycetes genomes: a test case for predicting lifestyles and emergence of pathogens.</title>
        <authorList>
            <person name="Haridas S."/>
            <person name="Albert R."/>
            <person name="Binder M."/>
            <person name="Bloem J."/>
            <person name="Labutti K."/>
            <person name="Salamov A."/>
            <person name="Andreopoulos B."/>
            <person name="Baker S."/>
            <person name="Barry K."/>
            <person name="Bills G."/>
            <person name="Bluhm B."/>
            <person name="Cannon C."/>
            <person name="Castanera R."/>
            <person name="Culley D."/>
            <person name="Daum C."/>
            <person name="Ezra D."/>
            <person name="Gonzalez J."/>
            <person name="Henrissat B."/>
            <person name="Kuo A."/>
            <person name="Liang C."/>
            <person name="Lipzen A."/>
            <person name="Lutzoni F."/>
            <person name="Magnuson J."/>
            <person name="Mondo S."/>
            <person name="Nolan M."/>
            <person name="Ohm R."/>
            <person name="Pangilinan J."/>
            <person name="Park H.-J."/>
            <person name="Ramirez L."/>
            <person name="Alfaro M."/>
            <person name="Sun H."/>
            <person name="Tritt A."/>
            <person name="Yoshinaga Y."/>
            <person name="Zwiers L.-H."/>
            <person name="Turgeon B."/>
            <person name="Goodwin S."/>
            <person name="Spatafora J."/>
            <person name="Crous P."/>
            <person name="Grigoriev I."/>
        </authorList>
    </citation>
    <scope>NUCLEOTIDE SEQUENCE</scope>
    <source>
        <strain evidence="7">CBS 122368</strain>
    </source>
</reference>
<evidence type="ECO:0000259" key="6">
    <source>
        <dbReference type="PROSITE" id="PS50048"/>
    </source>
</evidence>
<evidence type="ECO:0000256" key="5">
    <source>
        <dbReference type="SAM" id="MobiDB-lite"/>
    </source>
</evidence>
<dbReference type="AlphaFoldDB" id="A0A6A6IH81"/>
<dbReference type="SUPFAM" id="SSF57701">
    <property type="entry name" value="Zn2/Cys6 DNA-binding domain"/>
    <property type="match status" value="1"/>
</dbReference>
<feature type="compositionally biased region" description="Polar residues" evidence="5">
    <location>
        <begin position="64"/>
        <end position="74"/>
    </location>
</feature>
<dbReference type="CDD" id="cd00067">
    <property type="entry name" value="GAL4"/>
    <property type="match status" value="1"/>
</dbReference>
<feature type="region of interest" description="Disordered" evidence="5">
    <location>
        <begin position="607"/>
        <end position="647"/>
    </location>
</feature>
<dbReference type="GO" id="GO:0006351">
    <property type="term" value="P:DNA-templated transcription"/>
    <property type="evidence" value="ECO:0007669"/>
    <property type="project" value="InterPro"/>
</dbReference>
<dbReference type="Proteomes" id="UP000800094">
    <property type="component" value="Unassembled WGS sequence"/>
</dbReference>
<feature type="region of interest" description="Disordered" evidence="5">
    <location>
        <begin position="61"/>
        <end position="121"/>
    </location>
</feature>
<proteinExistence type="predicted"/>
<organism evidence="7 8">
    <name type="scientific">Trematosphaeria pertusa</name>
    <dbReference type="NCBI Taxonomy" id="390896"/>
    <lineage>
        <taxon>Eukaryota</taxon>
        <taxon>Fungi</taxon>
        <taxon>Dikarya</taxon>
        <taxon>Ascomycota</taxon>
        <taxon>Pezizomycotina</taxon>
        <taxon>Dothideomycetes</taxon>
        <taxon>Pleosporomycetidae</taxon>
        <taxon>Pleosporales</taxon>
        <taxon>Massarineae</taxon>
        <taxon>Trematosphaeriaceae</taxon>
        <taxon>Trematosphaeria</taxon>
    </lineage>
</organism>
<feature type="compositionally biased region" description="Polar residues" evidence="5">
    <location>
        <begin position="638"/>
        <end position="647"/>
    </location>
</feature>
<keyword evidence="1" id="KW-0479">Metal-binding</keyword>
<dbReference type="PANTHER" id="PTHR47424">
    <property type="entry name" value="REGULATORY PROTEIN GAL4"/>
    <property type="match status" value="1"/>
</dbReference>
<name>A0A6A6IH81_9PLEO</name>
<keyword evidence="4" id="KW-0539">Nucleus</keyword>
<evidence type="ECO:0000313" key="7">
    <source>
        <dbReference type="EMBL" id="KAF2249398.1"/>
    </source>
</evidence>
<dbReference type="SMART" id="SM00906">
    <property type="entry name" value="Fungal_trans"/>
    <property type="match status" value="1"/>
</dbReference>
<dbReference type="InterPro" id="IPR051127">
    <property type="entry name" value="Fungal_SecMet_Regulators"/>
</dbReference>
<dbReference type="Pfam" id="PF00172">
    <property type="entry name" value="Zn_clus"/>
    <property type="match status" value="1"/>
</dbReference>
<dbReference type="CDD" id="cd12148">
    <property type="entry name" value="fungal_TF_MHR"/>
    <property type="match status" value="1"/>
</dbReference>
<dbReference type="GO" id="GO:0005634">
    <property type="term" value="C:nucleus"/>
    <property type="evidence" value="ECO:0007669"/>
    <property type="project" value="TreeGrafter"/>
</dbReference>
<dbReference type="RefSeq" id="XP_033684402.1">
    <property type="nucleotide sequence ID" value="XM_033823703.1"/>
</dbReference>
<dbReference type="InterPro" id="IPR001138">
    <property type="entry name" value="Zn2Cys6_DnaBD"/>
</dbReference>
<protein>
    <recommendedName>
        <fullName evidence="6">Zn(2)-C6 fungal-type domain-containing protein</fullName>
    </recommendedName>
</protein>
<feature type="domain" description="Zn(2)-C6 fungal-type" evidence="6">
    <location>
        <begin position="21"/>
        <end position="52"/>
    </location>
</feature>
<accession>A0A6A6IH81</accession>
<dbReference type="PROSITE" id="PS00463">
    <property type="entry name" value="ZN2_CY6_FUNGAL_1"/>
    <property type="match status" value="1"/>
</dbReference>
<evidence type="ECO:0000256" key="4">
    <source>
        <dbReference type="ARBA" id="ARBA00023242"/>
    </source>
</evidence>
<dbReference type="InterPro" id="IPR007219">
    <property type="entry name" value="XnlR_reg_dom"/>
</dbReference>
<keyword evidence="2" id="KW-0805">Transcription regulation</keyword>
<dbReference type="GeneID" id="54577033"/>
<dbReference type="Gene3D" id="4.10.240.10">
    <property type="entry name" value="Zn(2)-C6 fungal-type DNA-binding domain"/>
    <property type="match status" value="1"/>
</dbReference>
<dbReference type="EMBL" id="ML987195">
    <property type="protein sequence ID" value="KAF2249398.1"/>
    <property type="molecule type" value="Genomic_DNA"/>
</dbReference>